<dbReference type="PIRSF" id="PIRSF006769">
    <property type="entry name" value="RibD"/>
    <property type="match status" value="1"/>
</dbReference>
<dbReference type="GO" id="GO:0008703">
    <property type="term" value="F:5-amino-6-(5-phosphoribosylamino)uracil reductase activity"/>
    <property type="evidence" value="ECO:0007669"/>
    <property type="project" value="UniProtKB-EC"/>
</dbReference>
<dbReference type="PANTHER" id="PTHR38011:SF7">
    <property type="entry name" value="2,5-DIAMINO-6-RIBOSYLAMINO-4(3H)-PYRIMIDINONE 5'-PHOSPHATE REDUCTASE"/>
    <property type="match status" value="1"/>
</dbReference>
<dbReference type="GO" id="GO:0008270">
    <property type="term" value="F:zinc ion binding"/>
    <property type="evidence" value="ECO:0007669"/>
    <property type="project" value="InterPro"/>
</dbReference>
<dbReference type="AlphaFoldDB" id="A0A972VVW6"/>
<dbReference type="NCBIfam" id="TIGR00227">
    <property type="entry name" value="ribD_Cterm"/>
    <property type="match status" value="1"/>
</dbReference>
<feature type="binding site" evidence="15">
    <location>
        <position position="84"/>
    </location>
    <ligand>
        <name>Zn(2+)</name>
        <dbReference type="ChEBI" id="CHEBI:29105"/>
        <note>catalytic</note>
    </ligand>
</feature>
<feature type="binding site" evidence="14">
    <location>
        <position position="168"/>
    </location>
    <ligand>
        <name>substrate</name>
    </ligand>
</feature>
<feature type="binding site" evidence="15">
    <location>
        <position position="50"/>
    </location>
    <ligand>
        <name>Zn(2+)</name>
        <dbReference type="ChEBI" id="CHEBI:29105"/>
        <note>catalytic</note>
    </ligand>
</feature>
<dbReference type="PROSITE" id="PS51747">
    <property type="entry name" value="CYT_DCMP_DEAMINASES_2"/>
    <property type="match status" value="1"/>
</dbReference>
<feature type="binding site" evidence="14">
    <location>
        <begin position="298"/>
        <end position="304"/>
    </location>
    <ligand>
        <name>NADP(+)</name>
        <dbReference type="ChEBI" id="CHEBI:58349"/>
    </ligand>
</feature>
<keyword evidence="7 12" id="KW-0479">Metal-binding</keyword>
<evidence type="ECO:0000256" key="10">
    <source>
        <dbReference type="ARBA" id="ARBA00023002"/>
    </source>
</evidence>
<feature type="domain" description="CMP/dCMP-type deaminase" evidence="16">
    <location>
        <begin position="1"/>
        <end position="123"/>
    </location>
</feature>
<feature type="binding site" evidence="15">
    <location>
        <position position="75"/>
    </location>
    <ligand>
        <name>Zn(2+)</name>
        <dbReference type="ChEBI" id="CHEBI:29105"/>
        <note>catalytic</note>
    </ligand>
</feature>
<comment type="similarity">
    <text evidence="5 12">In the C-terminal section; belongs to the HTP reductase family.</text>
</comment>
<dbReference type="Gene3D" id="3.40.430.10">
    <property type="entry name" value="Dihydrofolate Reductase, subunit A"/>
    <property type="match status" value="1"/>
</dbReference>
<evidence type="ECO:0000256" key="6">
    <source>
        <dbReference type="ARBA" id="ARBA00022619"/>
    </source>
</evidence>
<comment type="similarity">
    <text evidence="4 12">In the N-terminal section; belongs to the cytidine and deoxycytidylate deaminase family.</text>
</comment>
<dbReference type="NCBIfam" id="TIGR00326">
    <property type="entry name" value="eubact_ribD"/>
    <property type="match status" value="1"/>
</dbReference>
<feature type="binding site" evidence="14">
    <location>
        <position position="204"/>
    </location>
    <ligand>
        <name>substrate</name>
    </ligand>
</feature>
<proteinExistence type="inferred from homology"/>
<dbReference type="GO" id="GO:0009231">
    <property type="term" value="P:riboflavin biosynthetic process"/>
    <property type="evidence" value="ECO:0007669"/>
    <property type="project" value="UniProtKB-KW"/>
</dbReference>
<feature type="binding site" evidence="14">
    <location>
        <position position="154"/>
    </location>
    <ligand>
        <name>NADP(+)</name>
        <dbReference type="ChEBI" id="CHEBI:58349"/>
    </ligand>
</feature>
<keyword evidence="12 17" id="KW-0378">Hydrolase</keyword>
<dbReference type="Pfam" id="PF01872">
    <property type="entry name" value="RibD_C"/>
    <property type="match status" value="1"/>
</dbReference>
<dbReference type="CDD" id="cd01284">
    <property type="entry name" value="Riboflavin_deaminase-reductase"/>
    <property type="match status" value="1"/>
</dbReference>
<keyword evidence="11" id="KW-0511">Multifunctional enzyme</keyword>
<evidence type="ECO:0000256" key="7">
    <source>
        <dbReference type="ARBA" id="ARBA00022723"/>
    </source>
</evidence>
<evidence type="ECO:0000256" key="11">
    <source>
        <dbReference type="ARBA" id="ARBA00023268"/>
    </source>
</evidence>
<keyword evidence="10 12" id="KW-0560">Oxidoreductase</keyword>
<feature type="binding site" evidence="14">
    <location>
        <position position="196"/>
    </location>
    <ligand>
        <name>NADP(+)</name>
        <dbReference type="ChEBI" id="CHEBI:58349"/>
    </ligand>
</feature>
<comment type="pathway">
    <text evidence="3 12">Cofactor biosynthesis; riboflavin biosynthesis; 5-amino-6-(D-ribitylamino)uracil from GTP: step 3/4.</text>
</comment>
<dbReference type="InterPro" id="IPR011549">
    <property type="entry name" value="RibD_C"/>
</dbReference>
<accession>A0A972VVW6</accession>
<feature type="binding site" evidence="14">
    <location>
        <position position="184"/>
    </location>
    <ligand>
        <name>substrate</name>
    </ligand>
</feature>
<comment type="caution">
    <text evidence="17">The sequence shown here is derived from an EMBL/GenBank/DDBJ whole genome shotgun (WGS) entry which is preliminary data.</text>
</comment>
<dbReference type="EMBL" id="JABMOJ010000065">
    <property type="protein sequence ID" value="NQV64077.1"/>
    <property type="molecule type" value="Genomic_DNA"/>
</dbReference>
<dbReference type="GO" id="GO:0008835">
    <property type="term" value="F:diaminohydroxyphosphoribosylaminopyrimidine deaminase activity"/>
    <property type="evidence" value="ECO:0007669"/>
    <property type="project" value="UniProtKB-EC"/>
</dbReference>
<feature type="binding site" evidence="14">
    <location>
        <position position="231"/>
    </location>
    <ligand>
        <name>NADP(+)</name>
        <dbReference type="ChEBI" id="CHEBI:58349"/>
    </ligand>
</feature>
<dbReference type="InterPro" id="IPR016192">
    <property type="entry name" value="APOBEC/CMP_deaminase_Zn-bd"/>
</dbReference>
<dbReference type="EC" id="3.5.4.26" evidence="12"/>
<dbReference type="PROSITE" id="PS00903">
    <property type="entry name" value="CYT_DCMP_DEAMINASES_1"/>
    <property type="match status" value="1"/>
</dbReference>
<evidence type="ECO:0000256" key="5">
    <source>
        <dbReference type="ARBA" id="ARBA00007417"/>
    </source>
</evidence>
<keyword evidence="9 12" id="KW-0521">NADP</keyword>
<dbReference type="InterPro" id="IPR002734">
    <property type="entry name" value="RibDG_C"/>
</dbReference>
<dbReference type="PANTHER" id="PTHR38011">
    <property type="entry name" value="DIHYDROFOLATE REDUCTASE FAMILY PROTEIN (AFU_ORTHOLOGUE AFUA_8G06820)"/>
    <property type="match status" value="1"/>
</dbReference>
<evidence type="ECO:0000256" key="12">
    <source>
        <dbReference type="PIRNR" id="PIRNR006769"/>
    </source>
</evidence>
<feature type="active site" description="Proton donor" evidence="13">
    <location>
        <position position="52"/>
    </location>
</feature>
<comment type="function">
    <text evidence="1 12">Converts 2,5-diamino-6-(ribosylamino)-4(3h)-pyrimidinone 5'-phosphate into 5-amino-6-(ribosylamino)-2,4(1h,3h)-pyrimidinedione 5'-phosphate.</text>
</comment>
<keyword evidence="6 12" id="KW-0686">Riboflavin biosynthesis</keyword>
<feature type="binding site" evidence="14">
    <location>
        <position position="200"/>
    </location>
    <ligand>
        <name>NADP(+)</name>
        <dbReference type="ChEBI" id="CHEBI:58349"/>
    </ligand>
</feature>
<sequence>MNHETFMAEALREAERGLYTAQPNPRVGCVLVKAGQIIARGFHLQTGHGHAEANALKFAGTEARDATAYVTLEPCSFVGRTPACADSLIKAGIKTVVYAMTDPHPGNCGKGLEKLVAAGIDVVGPVLEASARALNPGHIKRFTTGMPYVRLKLAMSLDGKTALANGSSQWITGSAARQDVQRLRARSSAIVTGVETVIADDPALTVRAADLNVEFAELSASVVRPLIVMDSNLRIPLTAKVLTQPQTQIACGQDRVAEAPAHLSVLGLARGADGRLDIRDLLLNLGAQDCNEVLFECGATLAGGLVQSGLLDEIVMYIAPRMMGHDARSLLNLPTIATMDDLVELDIADVRRVGQDLRLTMKVEAKKP</sequence>
<organism evidence="17 18">
    <name type="scientific">SAR86 cluster bacterium</name>
    <dbReference type="NCBI Taxonomy" id="2030880"/>
    <lineage>
        <taxon>Bacteria</taxon>
        <taxon>Pseudomonadati</taxon>
        <taxon>Pseudomonadota</taxon>
        <taxon>Gammaproteobacteria</taxon>
        <taxon>SAR86 cluster</taxon>
    </lineage>
</organism>
<evidence type="ECO:0000256" key="9">
    <source>
        <dbReference type="ARBA" id="ARBA00022857"/>
    </source>
</evidence>
<dbReference type="Gene3D" id="3.40.140.10">
    <property type="entry name" value="Cytidine Deaminase, domain 2"/>
    <property type="match status" value="1"/>
</dbReference>
<protein>
    <recommendedName>
        <fullName evidence="12">Riboflavin biosynthesis protein RibD</fullName>
    </recommendedName>
    <domain>
        <recommendedName>
            <fullName evidence="12">Diaminohydroxyphosphoribosylaminopyrimidine deaminase</fullName>
            <shortName evidence="12">DRAP deaminase</shortName>
            <ecNumber evidence="12">3.5.4.26</ecNumber>
        </recommendedName>
        <alternativeName>
            <fullName evidence="12">Riboflavin-specific deaminase</fullName>
        </alternativeName>
    </domain>
    <domain>
        <recommendedName>
            <fullName evidence="12">5-amino-6-(5-phosphoribosylamino)uracil reductase</fullName>
            <ecNumber evidence="12">1.1.1.193</ecNumber>
        </recommendedName>
        <alternativeName>
            <fullName evidence="12">HTP reductase</fullName>
        </alternativeName>
    </domain>
</protein>
<dbReference type="GO" id="GO:0050661">
    <property type="term" value="F:NADP binding"/>
    <property type="evidence" value="ECO:0007669"/>
    <property type="project" value="InterPro"/>
</dbReference>
<evidence type="ECO:0000313" key="17">
    <source>
        <dbReference type="EMBL" id="NQV64077.1"/>
    </source>
</evidence>
<dbReference type="SUPFAM" id="SSF53927">
    <property type="entry name" value="Cytidine deaminase-like"/>
    <property type="match status" value="1"/>
</dbReference>
<evidence type="ECO:0000256" key="13">
    <source>
        <dbReference type="PIRSR" id="PIRSR006769-1"/>
    </source>
</evidence>
<dbReference type="InterPro" id="IPR050765">
    <property type="entry name" value="Riboflavin_Biosynth_HTPR"/>
</dbReference>
<evidence type="ECO:0000256" key="4">
    <source>
        <dbReference type="ARBA" id="ARBA00005259"/>
    </source>
</evidence>
<dbReference type="InterPro" id="IPR004794">
    <property type="entry name" value="Eubact_RibD"/>
</dbReference>
<comment type="cofactor">
    <cofactor evidence="12 15">
        <name>Zn(2+)</name>
        <dbReference type="ChEBI" id="CHEBI:29105"/>
    </cofactor>
    <text evidence="12 15">Binds 1 zinc ion.</text>
</comment>
<dbReference type="Pfam" id="PF00383">
    <property type="entry name" value="dCMP_cyt_deam_1"/>
    <property type="match status" value="1"/>
</dbReference>
<feature type="binding site" evidence="14">
    <location>
        <position position="207"/>
    </location>
    <ligand>
        <name>substrate</name>
    </ligand>
</feature>
<keyword evidence="8 12" id="KW-0862">Zinc</keyword>
<comment type="catalytic activity">
    <reaction evidence="12">
        <text>5-amino-6-(5-phospho-D-ribitylamino)uracil + NADP(+) = 5-amino-6-(5-phospho-D-ribosylamino)uracil + NADPH + H(+)</text>
        <dbReference type="Rhea" id="RHEA:17845"/>
        <dbReference type="ChEBI" id="CHEBI:15378"/>
        <dbReference type="ChEBI" id="CHEBI:57783"/>
        <dbReference type="ChEBI" id="CHEBI:58349"/>
        <dbReference type="ChEBI" id="CHEBI:58421"/>
        <dbReference type="ChEBI" id="CHEBI:58453"/>
        <dbReference type="EC" id="1.1.1.193"/>
    </reaction>
</comment>
<dbReference type="InterPro" id="IPR002125">
    <property type="entry name" value="CMP_dCMP_dom"/>
</dbReference>
<evidence type="ECO:0000256" key="2">
    <source>
        <dbReference type="ARBA" id="ARBA00004882"/>
    </source>
</evidence>
<evidence type="ECO:0000256" key="3">
    <source>
        <dbReference type="ARBA" id="ARBA00004910"/>
    </source>
</evidence>
<gene>
    <name evidence="17" type="primary">ribD</name>
    <name evidence="17" type="ORF">HQ497_01820</name>
</gene>
<dbReference type="InterPro" id="IPR024072">
    <property type="entry name" value="DHFR-like_dom_sf"/>
</dbReference>
<evidence type="ECO:0000256" key="14">
    <source>
        <dbReference type="PIRSR" id="PIRSR006769-2"/>
    </source>
</evidence>
<reference evidence="17" key="1">
    <citation type="submission" date="2020-05" db="EMBL/GenBank/DDBJ databases">
        <title>Sulfur intermediates as new biogeochemical hubs in an aquatic model microbial ecosystem.</title>
        <authorList>
            <person name="Vigneron A."/>
        </authorList>
    </citation>
    <scope>NUCLEOTIDE SEQUENCE</scope>
    <source>
        <strain evidence="17">Bin.250</strain>
    </source>
</reference>
<evidence type="ECO:0000259" key="16">
    <source>
        <dbReference type="PROSITE" id="PS51747"/>
    </source>
</evidence>
<dbReference type="SUPFAM" id="SSF53597">
    <property type="entry name" value="Dihydrofolate reductase-like"/>
    <property type="match status" value="1"/>
</dbReference>
<evidence type="ECO:0000256" key="15">
    <source>
        <dbReference type="PIRSR" id="PIRSR006769-3"/>
    </source>
</evidence>
<comment type="catalytic activity">
    <reaction evidence="12">
        <text>2,5-diamino-6-hydroxy-4-(5-phosphoribosylamino)-pyrimidine + H2O + H(+) = 5-amino-6-(5-phospho-D-ribosylamino)uracil + NH4(+)</text>
        <dbReference type="Rhea" id="RHEA:21868"/>
        <dbReference type="ChEBI" id="CHEBI:15377"/>
        <dbReference type="ChEBI" id="CHEBI:15378"/>
        <dbReference type="ChEBI" id="CHEBI:28938"/>
        <dbReference type="ChEBI" id="CHEBI:58453"/>
        <dbReference type="ChEBI" id="CHEBI:58614"/>
        <dbReference type="EC" id="3.5.4.26"/>
    </reaction>
</comment>
<comment type="pathway">
    <text evidence="2 12">Cofactor biosynthesis; riboflavin biosynthesis; 5-amino-6-(D-ribitylamino)uracil from GTP: step 2/4.</text>
</comment>
<evidence type="ECO:0000313" key="18">
    <source>
        <dbReference type="Proteomes" id="UP000754644"/>
    </source>
</evidence>
<feature type="binding site" evidence="14">
    <location>
        <position position="296"/>
    </location>
    <ligand>
        <name>substrate</name>
    </ligand>
</feature>
<dbReference type="InterPro" id="IPR016193">
    <property type="entry name" value="Cytidine_deaminase-like"/>
</dbReference>
<dbReference type="Proteomes" id="UP000754644">
    <property type="component" value="Unassembled WGS sequence"/>
</dbReference>
<evidence type="ECO:0000256" key="8">
    <source>
        <dbReference type="ARBA" id="ARBA00022833"/>
    </source>
</evidence>
<name>A0A972VVW6_9GAMM</name>
<feature type="binding site" evidence="14">
    <location>
        <position position="170"/>
    </location>
    <ligand>
        <name>NADP(+)</name>
        <dbReference type="ChEBI" id="CHEBI:58349"/>
    </ligand>
</feature>
<dbReference type="EC" id="1.1.1.193" evidence="12"/>
<evidence type="ECO:0000256" key="1">
    <source>
        <dbReference type="ARBA" id="ARBA00002151"/>
    </source>
</evidence>